<dbReference type="EMBL" id="UINC01002969">
    <property type="protein sequence ID" value="SVA02091.1"/>
    <property type="molecule type" value="Genomic_DNA"/>
</dbReference>
<protein>
    <recommendedName>
        <fullName evidence="4">D-isomer specific 2-hydroxyacid dehydrogenase NAD-binding domain-containing protein</fullName>
    </recommendedName>
</protein>
<name>A0A381SFJ8_9ZZZZ</name>
<keyword evidence="2" id="KW-0560">Oxidoreductase</keyword>
<evidence type="ECO:0000259" key="4">
    <source>
        <dbReference type="Pfam" id="PF02826"/>
    </source>
</evidence>
<reference evidence="5" key="1">
    <citation type="submission" date="2018-05" db="EMBL/GenBank/DDBJ databases">
        <authorList>
            <person name="Lanie J.A."/>
            <person name="Ng W.-L."/>
            <person name="Kazmierczak K.M."/>
            <person name="Andrzejewski T.M."/>
            <person name="Davidsen T.M."/>
            <person name="Wayne K.J."/>
            <person name="Tettelin H."/>
            <person name="Glass J.I."/>
            <person name="Rusch D."/>
            <person name="Podicherti R."/>
            <person name="Tsui H.-C.T."/>
            <person name="Winkler M.E."/>
        </authorList>
    </citation>
    <scope>NUCLEOTIDE SEQUENCE</scope>
</reference>
<dbReference type="InterPro" id="IPR029753">
    <property type="entry name" value="D-isomer_DH_CS"/>
</dbReference>
<dbReference type="SUPFAM" id="SSF52283">
    <property type="entry name" value="Formate/glycerate dehydrogenase catalytic domain-like"/>
    <property type="match status" value="1"/>
</dbReference>
<dbReference type="PANTHER" id="PTHR43761">
    <property type="entry name" value="D-ISOMER SPECIFIC 2-HYDROXYACID DEHYDROGENASE FAMILY PROTEIN (AFU_ORTHOLOGUE AFUA_1G13630)"/>
    <property type="match status" value="1"/>
</dbReference>
<evidence type="ECO:0000256" key="2">
    <source>
        <dbReference type="ARBA" id="ARBA00023002"/>
    </source>
</evidence>
<accession>A0A381SFJ8</accession>
<dbReference type="GO" id="GO:0016491">
    <property type="term" value="F:oxidoreductase activity"/>
    <property type="evidence" value="ECO:0007669"/>
    <property type="project" value="UniProtKB-KW"/>
</dbReference>
<proteinExistence type="inferred from homology"/>
<feature type="domain" description="D-isomer specific 2-hydroxyacid dehydrogenase NAD-binding" evidence="4">
    <location>
        <begin position="106"/>
        <end position="246"/>
    </location>
</feature>
<dbReference type="AlphaFoldDB" id="A0A381SFJ8"/>
<dbReference type="InterPro" id="IPR050418">
    <property type="entry name" value="D-iso_2-hydroxyacid_DH_PdxB"/>
</dbReference>
<dbReference type="GO" id="GO:0051287">
    <property type="term" value="F:NAD binding"/>
    <property type="evidence" value="ECO:0007669"/>
    <property type="project" value="InterPro"/>
</dbReference>
<organism evidence="5">
    <name type="scientific">marine metagenome</name>
    <dbReference type="NCBI Taxonomy" id="408172"/>
    <lineage>
        <taxon>unclassified sequences</taxon>
        <taxon>metagenomes</taxon>
        <taxon>ecological metagenomes</taxon>
    </lineage>
</organism>
<dbReference type="Gene3D" id="3.40.50.720">
    <property type="entry name" value="NAD(P)-binding Rossmann-like Domain"/>
    <property type="match status" value="2"/>
</dbReference>
<dbReference type="PROSITE" id="PS00671">
    <property type="entry name" value="D_2_HYDROXYACID_DH_3"/>
    <property type="match status" value="1"/>
</dbReference>
<dbReference type="SUPFAM" id="SSF51735">
    <property type="entry name" value="NAD(P)-binding Rossmann-fold domains"/>
    <property type="match status" value="1"/>
</dbReference>
<dbReference type="PANTHER" id="PTHR43761:SF1">
    <property type="entry name" value="D-ISOMER SPECIFIC 2-HYDROXYACID DEHYDROGENASE CATALYTIC DOMAIN-CONTAINING PROTEIN-RELATED"/>
    <property type="match status" value="1"/>
</dbReference>
<evidence type="ECO:0000256" key="3">
    <source>
        <dbReference type="ARBA" id="ARBA00023027"/>
    </source>
</evidence>
<dbReference type="InterPro" id="IPR036291">
    <property type="entry name" value="NAD(P)-bd_dom_sf"/>
</dbReference>
<evidence type="ECO:0000313" key="5">
    <source>
        <dbReference type="EMBL" id="SVA02091.1"/>
    </source>
</evidence>
<keyword evidence="3" id="KW-0520">NAD</keyword>
<evidence type="ECO:0000256" key="1">
    <source>
        <dbReference type="ARBA" id="ARBA00005854"/>
    </source>
</evidence>
<dbReference type="Pfam" id="PF02826">
    <property type="entry name" value="2-Hacid_dh_C"/>
    <property type="match status" value="1"/>
</dbReference>
<dbReference type="InterPro" id="IPR006140">
    <property type="entry name" value="D-isomer_DH_NAD-bd"/>
</dbReference>
<sequence>MKVWKNTSTLDGYDEGLIFTEHKDQADIALLGSKPITLYQFPNLKGIFRAGIGKDNVPEKEATKKGILVRYPLQETIDIIYNETAVFTCSLIFRMLYSYVGTIEPWHKYDRSELSRKNLLVFGTGNIGNRVARFMQSFMHVLTFDIRKNDISELSGLIRQADCITLHIPKTDDNKAFMDENKLAMMKDDAVLVNTARGAIVDEDALYSEISSGRLRAAFDVFWQEPYNGKLIEFYPERFFMSPHIAGYTDSFLIGCRKALNNLINGLSNV</sequence>
<comment type="similarity">
    <text evidence="1">Belongs to the D-isomer specific 2-hydroxyacid dehydrogenase family.</text>
</comment>
<gene>
    <name evidence="5" type="ORF">METZ01_LOCUS54945</name>
</gene>